<accession>D2ZYX2</accession>
<proteinExistence type="predicted"/>
<dbReference type="EMBL" id="ACDX02000015">
    <property type="protein sequence ID" value="EFC87764.1"/>
    <property type="molecule type" value="Genomic_DNA"/>
</dbReference>
<evidence type="ECO:0000313" key="1">
    <source>
        <dbReference type="EMBL" id="EFC87764.1"/>
    </source>
</evidence>
<gene>
    <name evidence="1" type="ORF">NEIMUCOT_05838</name>
</gene>
<organism evidence="1 2">
    <name type="scientific">Neisseria mucosa (strain ATCC 25996 / DSM 4631 / NCTC 10774 / M26)</name>
    <dbReference type="NCBI Taxonomy" id="546266"/>
    <lineage>
        <taxon>Bacteria</taxon>
        <taxon>Pseudomonadati</taxon>
        <taxon>Pseudomonadota</taxon>
        <taxon>Betaproteobacteria</taxon>
        <taxon>Neisseriales</taxon>
        <taxon>Neisseriaceae</taxon>
        <taxon>Neisseria</taxon>
    </lineage>
</organism>
<evidence type="ECO:0000313" key="2">
    <source>
        <dbReference type="Proteomes" id="UP000003344"/>
    </source>
</evidence>
<dbReference type="AlphaFoldDB" id="D2ZYX2"/>
<protein>
    <submittedName>
        <fullName evidence="1">Uncharacterized protein</fullName>
    </submittedName>
</protein>
<reference evidence="1 2" key="1">
    <citation type="submission" date="2009-10" db="EMBL/GenBank/DDBJ databases">
        <authorList>
            <person name="Weinstock G."/>
            <person name="Sodergren E."/>
            <person name="Clifton S."/>
            <person name="Fulton L."/>
            <person name="Fulton B."/>
            <person name="Courtney L."/>
            <person name="Fronick C."/>
            <person name="Harrison M."/>
            <person name="Strong C."/>
            <person name="Farmer C."/>
            <person name="Delahaunty K."/>
            <person name="Markovic C."/>
            <person name="Hall O."/>
            <person name="Minx P."/>
            <person name="Tomlinson C."/>
            <person name="Mitreva M."/>
            <person name="Nelson J."/>
            <person name="Hou S."/>
            <person name="Wollam A."/>
            <person name="Pepin K.H."/>
            <person name="Johnson M."/>
            <person name="Bhonagiri V."/>
            <person name="Nash W.E."/>
            <person name="Warren W."/>
            <person name="Chinwalla A."/>
            <person name="Mardis E.R."/>
            <person name="Wilson R.K."/>
        </authorList>
    </citation>
    <scope>NUCLEOTIDE SEQUENCE [LARGE SCALE GENOMIC DNA]</scope>
    <source>
        <strain evidence="2">ATCC 25996 / DSM 4631 / NCTC 10774 / M26</strain>
    </source>
</reference>
<dbReference type="Proteomes" id="UP000003344">
    <property type="component" value="Unassembled WGS sequence"/>
</dbReference>
<sequence>MGEAHATNLGYSKPALRLNKRSSENERERVFLKLKSQSFQTTSFLPATCPLSRLAGEGWGEGGSVGYTNLI</sequence>
<name>D2ZYX2_NEIM2</name>
<comment type="caution">
    <text evidence="1">The sequence shown here is derived from an EMBL/GenBank/DDBJ whole genome shotgun (WGS) entry which is preliminary data.</text>
</comment>